<reference evidence="1 2" key="1">
    <citation type="submission" date="2020-01" db="EMBL/GenBank/DDBJ databases">
        <authorList>
            <person name="McLean J."/>
            <person name="Elizabeth H."/>
            <person name="Mathew S."/>
            <person name="Zack K.M."/>
            <person name="Garlena R.A."/>
            <person name="Russell D.A."/>
            <person name="Pope W.H."/>
            <person name="Jacobs-Sera D."/>
            <person name="Hatfull G.F."/>
        </authorList>
    </citation>
    <scope>NUCLEOTIDE SEQUENCE [LARGE SCALE GENOMIC DNA]</scope>
</reference>
<dbReference type="EMBL" id="MN908688">
    <property type="protein sequence ID" value="QIG58477.1"/>
    <property type="molecule type" value="Genomic_DNA"/>
</dbReference>
<dbReference type="KEGG" id="vg:55626942"/>
<sequence length="296" mass="33946">MSAMPDDVKHAHVINAADARSQASEGRYSFMRSEFRRGKPTPQNPEGEVFEIPHKDLFDNEQQERWDDLQAQIRKYQREPDVLAPNGALIAKGNLVYPHHWGEDCEWGKEGERVKPSWGERLAIVLWGEEGATRAKAAGINFNEIEVVWAKQKFEMEERLKSDPKVVLAVLAWRQHPTEIEATIRRDYPNDDIMDWHRGTMSSRRLLVLLEHSSDDSPYKKAISPTGWPEMMEILAKLHEVMSMNVAVKYAGASNSPEFKIFIPPKERLTRALEAQKEAEFRKEASGDLLDQVGWS</sequence>
<evidence type="ECO:0000313" key="1">
    <source>
        <dbReference type="EMBL" id="QIG58477.1"/>
    </source>
</evidence>
<dbReference type="GeneID" id="55626942"/>
<keyword evidence="2" id="KW-1185">Reference proteome</keyword>
<accession>A0A6G6XK86</accession>
<name>A0A6G6XK86_9CAUD</name>
<organism evidence="1 2">
    <name type="scientific">Mycobacterium phage Cornie</name>
    <dbReference type="NCBI Taxonomy" id="2704043"/>
    <lineage>
        <taxon>Viruses</taxon>
        <taxon>Duplodnaviria</taxon>
        <taxon>Heunggongvirae</taxon>
        <taxon>Uroviricota</taxon>
        <taxon>Caudoviricetes</taxon>
        <taxon>Gracegardnervirinae</taxon>
        <taxon>Cornievirus</taxon>
        <taxon>Cornievirus cornie</taxon>
        <taxon>Mycobacterium virus Cornie</taxon>
    </lineage>
</organism>
<protein>
    <submittedName>
        <fullName evidence="1">Tail assembly chaperone</fullName>
    </submittedName>
</protein>
<proteinExistence type="predicted"/>
<gene>
    <name evidence="1" type="primary">14</name>
    <name evidence="1" type="ORF">SEA_CORNIE_14</name>
</gene>
<evidence type="ECO:0000313" key="2">
    <source>
        <dbReference type="Proteomes" id="UP000503444"/>
    </source>
</evidence>
<dbReference type="RefSeq" id="YP_009856199.1">
    <property type="nucleotide sequence ID" value="NC_048850.1"/>
</dbReference>
<dbReference type="Proteomes" id="UP000503444">
    <property type="component" value="Segment"/>
</dbReference>